<feature type="region of interest" description="Disordered" evidence="1">
    <location>
        <begin position="133"/>
        <end position="158"/>
    </location>
</feature>
<dbReference type="AlphaFoldDB" id="Q5K9V6"/>
<organism evidence="2 3">
    <name type="scientific">Cryptococcus deneoformans (strain JEC21 / ATCC MYA-565)</name>
    <name type="common">Cryptococcus neoformans var. neoformans serotype D</name>
    <dbReference type="NCBI Taxonomy" id="214684"/>
    <lineage>
        <taxon>Eukaryota</taxon>
        <taxon>Fungi</taxon>
        <taxon>Dikarya</taxon>
        <taxon>Basidiomycota</taxon>
        <taxon>Agaricomycotina</taxon>
        <taxon>Tremellomycetes</taxon>
        <taxon>Tremellales</taxon>
        <taxon>Cryptococcaceae</taxon>
        <taxon>Cryptococcus</taxon>
        <taxon>Cryptococcus neoformans species complex</taxon>
    </lineage>
</organism>
<dbReference type="InterPro" id="IPR052769">
    <property type="entry name" value="TPR_domain_protein"/>
</dbReference>
<proteinExistence type="predicted"/>
<name>Q5K9V6_CRYD1</name>
<dbReference type="STRING" id="214684.Q5K9V6"/>
<sequence length="346" mass="38515">MTSAEEDQFENLPKFDASKFQPPAWAKPANFQWGDRNGESSKATASSADKEGNQNILDLGDDESYDDNDDSGDEVFEDAHSTVDPEEAMFTISELKELLSRATKHKITGNSHYTSKPPQYEQAIASYKLAIDHLPTFPSDPTDPEHQEQDSKNDFKGKMKVEEPVPSGLQEVTEEEAVAIQKEENTKKGKSPEELEREEVEDEIKECTKACWGNLAACYIAIKDDGNAVKACTEALKIDPHYTKGLHRRATANERLGTLTALTSAQQDYTLLKTLLPASSPLLPSIRRSLIVLPPKIKSEEKKQYDEMMGKLKDLGNSLLGNFGLSTDNFKFEQQPGGGYSMNFNR</sequence>
<protein>
    <recommendedName>
        <fullName evidence="4">Tetratricopeptide repeat protein 1</fullName>
    </recommendedName>
</protein>
<dbReference type="VEuPathDB" id="FungiDB:CNK00610"/>
<dbReference type="Gene3D" id="1.25.40.10">
    <property type="entry name" value="Tetratricopeptide repeat domain"/>
    <property type="match status" value="1"/>
</dbReference>
<dbReference type="HOGENOM" id="CLU_058463_0_0_1"/>
<dbReference type="GeneID" id="3254556"/>
<evidence type="ECO:0000313" key="3">
    <source>
        <dbReference type="Proteomes" id="UP000002149"/>
    </source>
</evidence>
<dbReference type="Proteomes" id="UP000002149">
    <property type="component" value="Chromosome 11"/>
</dbReference>
<dbReference type="PANTHER" id="PTHR46014">
    <property type="entry name" value="TETRATRICOPEPTIDE REPEAT PROTEIN 1"/>
    <property type="match status" value="1"/>
</dbReference>
<dbReference type="InParanoid" id="Q5K9V6"/>
<dbReference type="eggNOG" id="KOG4234">
    <property type="taxonomic scope" value="Eukaryota"/>
</dbReference>
<dbReference type="PANTHER" id="PTHR46014:SF1">
    <property type="entry name" value="TETRATRICOPEPTIDE REPEAT PROTEIN 1"/>
    <property type="match status" value="1"/>
</dbReference>
<accession>Q5K9V6</accession>
<dbReference type="OMA" id="STDMFKF"/>
<dbReference type="EMBL" id="AE017351">
    <property type="protein sequence ID" value="AAW46108.1"/>
    <property type="molecule type" value="Genomic_DNA"/>
</dbReference>
<dbReference type="InterPro" id="IPR011990">
    <property type="entry name" value="TPR-like_helical_dom_sf"/>
</dbReference>
<reference evidence="2 3" key="1">
    <citation type="journal article" date="2005" name="Science">
        <title>The genome of the basidiomycetous yeast and human pathogen Cryptococcus neoformans.</title>
        <authorList>
            <person name="Loftus B.J."/>
            <person name="Fung E."/>
            <person name="Roncaglia P."/>
            <person name="Rowley D."/>
            <person name="Amedeo P."/>
            <person name="Bruno D."/>
            <person name="Vamathevan J."/>
            <person name="Miranda M."/>
            <person name="Anderson I.J."/>
            <person name="Fraser J.A."/>
            <person name="Allen J.E."/>
            <person name="Bosdet I.E."/>
            <person name="Brent M.R."/>
            <person name="Chiu R."/>
            <person name="Doering T.L."/>
            <person name="Donlin M.J."/>
            <person name="D'Souza C.A."/>
            <person name="Fox D.S."/>
            <person name="Grinberg V."/>
            <person name="Fu J."/>
            <person name="Fukushima M."/>
            <person name="Haas B.J."/>
            <person name="Huang J.C."/>
            <person name="Janbon G."/>
            <person name="Jones S.J."/>
            <person name="Koo H.L."/>
            <person name="Krzywinski M.I."/>
            <person name="Kwon-Chung J.K."/>
            <person name="Lengeler K.B."/>
            <person name="Maiti R."/>
            <person name="Marra M.A."/>
            <person name="Marra R.E."/>
            <person name="Mathewson C.A."/>
            <person name="Mitchell T.G."/>
            <person name="Pertea M."/>
            <person name="Riggs F.R."/>
            <person name="Salzberg S.L."/>
            <person name="Schein J.E."/>
            <person name="Shvartsbeyn A."/>
            <person name="Shin H."/>
            <person name="Shumway M."/>
            <person name="Specht C.A."/>
            <person name="Suh B.B."/>
            <person name="Tenney A."/>
            <person name="Utterback T.R."/>
            <person name="Wickes B.L."/>
            <person name="Wortman J.R."/>
            <person name="Wye N.H."/>
            <person name="Kronstad J.W."/>
            <person name="Lodge J.K."/>
            <person name="Heitman J."/>
            <person name="Davis R.W."/>
            <person name="Fraser C.M."/>
            <person name="Hyman R.W."/>
        </authorList>
    </citation>
    <scope>NUCLEOTIDE SEQUENCE [LARGE SCALE GENOMIC DNA]</scope>
    <source>
        <strain evidence="3">JEC21 / ATCC MYA-565</strain>
    </source>
</reference>
<dbReference type="SMART" id="SM00028">
    <property type="entry name" value="TPR"/>
    <property type="match status" value="2"/>
</dbReference>
<gene>
    <name evidence="2" type="ordered locus">CNK00610</name>
</gene>
<evidence type="ECO:0000313" key="2">
    <source>
        <dbReference type="EMBL" id="AAW46108.1"/>
    </source>
</evidence>
<dbReference type="InterPro" id="IPR019734">
    <property type="entry name" value="TPR_rpt"/>
</dbReference>
<dbReference type="PaxDb" id="214684-Q5K9V6"/>
<feature type="compositionally biased region" description="Acidic residues" evidence="1">
    <location>
        <begin position="59"/>
        <end position="76"/>
    </location>
</feature>
<evidence type="ECO:0000256" key="1">
    <source>
        <dbReference type="SAM" id="MobiDB-lite"/>
    </source>
</evidence>
<dbReference type="OrthoDB" id="1872379at2759"/>
<dbReference type="KEGG" id="cne:CNK00610"/>
<evidence type="ECO:0008006" key="4">
    <source>
        <dbReference type="Google" id="ProtNLM"/>
    </source>
</evidence>
<feature type="region of interest" description="Disordered" evidence="1">
    <location>
        <begin position="1"/>
        <end position="85"/>
    </location>
</feature>
<dbReference type="SUPFAM" id="SSF48452">
    <property type="entry name" value="TPR-like"/>
    <property type="match status" value="1"/>
</dbReference>
<keyword evidence="3" id="KW-1185">Reference proteome</keyword>
<feature type="compositionally biased region" description="Basic and acidic residues" evidence="1">
    <location>
        <begin position="143"/>
        <end position="158"/>
    </location>
</feature>
<dbReference type="RefSeq" id="XP_567625.1">
    <property type="nucleotide sequence ID" value="XM_567625.2"/>
</dbReference>